<keyword evidence="1" id="KW-0472">Membrane</keyword>
<sequence length="93" mass="10513">MKTYLVITQILYAVCLLPWLVVFGMSFMSFDQGISVANSAFVFGIGVYPIFVIICSVVAWIYRKRKKKLAIIVNLIPMLWIIGLGVPLFLLNI</sequence>
<gene>
    <name evidence="2" type="ORF">CWS01_15475</name>
</gene>
<reference evidence="2 3" key="1">
    <citation type="journal article" date="2003" name="Int. J. Syst. Evol. Microbiol.">
        <title>Bacillus nealsonii sp. nov., isolated from a spacecraft-assembly facility, whose spores are gamma-radiation resistant.</title>
        <authorList>
            <person name="Venkateswaran K."/>
            <person name="Kempf M."/>
            <person name="Chen F."/>
            <person name="Satomi M."/>
            <person name="Nicholson W."/>
            <person name="Kern R."/>
        </authorList>
    </citation>
    <scope>NUCLEOTIDE SEQUENCE [LARGE SCALE GENOMIC DNA]</scope>
    <source>
        <strain evidence="2 3">FO-92</strain>
    </source>
</reference>
<protein>
    <submittedName>
        <fullName evidence="2">Uncharacterized protein</fullName>
    </submittedName>
</protein>
<dbReference type="Proteomes" id="UP000233375">
    <property type="component" value="Unassembled WGS sequence"/>
</dbReference>
<accession>A0A2N0YZV8</accession>
<keyword evidence="1" id="KW-0812">Transmembrane</keyword>
<name>A0A2N0YZV8_9BACI</name>
<dbReference type="RefSeq" id="WP_101178093.1">
    <property type="nucleotide sequence ID" value="NZ_PISE01000034.1"/>
</dbReference>
<dbReference type="AlphaFoldDB" id="A0A2N0YZV8"/>
<evidence type="ECO:0000313" key="3">
    <source>
        <dbReference type="Proteomes" id="UP000233375"/>
    </source>
</evidence>
<comment type="caution">
    <text evidence="2">The sequence shown here is derived from an EMBL/GenBank/DDBJ whole genome shotgun (WGS) entry which is preliminary data.</text>
</comment>
<dbReference type="OrthoDB" id="2455375at2"/>
<proteinExistence type="predicted"/>
<evidence type="ECO:0000256" key="1">
    <source>
        <dbReference type="SAM" id="Phobius"/>
    </source>
</evidence>
<feature type="transmembrane region" description="Helical" evidence="1">
    <location>
        <begin position="40"/>
        <end position="62"/>
    </location>
</feature>
<keyword evidence="1" id="KW-1133">Transmembrane helix</keyword>
<dbReference type="EMBL" id="PISE01000034">
    <property type="protein sequence ID" value="PKG22796.1"/>
    <property type="molecule type" value="Genomic_DNA"/>
</dbReference>
<evidence type="ECO:0000313" key="2">
    <source>
        <dbReference type="EMBL" id="PKG22796.1"/>
    </source>
</evidence>
<feature type="transmembrane region" description="Helical" evidence="1">
    <location>
        <begin position="69"/>
        <end position="90"/>
    </location>
</feature>
<feature type="transmembrane region" description="Helical" evidence="1">
    <location>
        <begin position="7"/>
        <end position="28"/>
    </location>
</feature>
<organism evidence="2 3">
    <name type="scientific">Niallia nealsonii</name>
    <dbReference type="NCBI Taxonomy" id="115979"/>
    <lineage>
        <taxon>Bacteria</taxon>
        <taxon>Bacillati</taxon>
        <taxon>Bacillota</taxon>
        <taxon>Bacilli</taxon>
        <taxon>Bacillales</taxon>
        <taxon>Bacillaceae</taxon>
        <taxon>Niallia</taxon>
    </lineage>
</organism>
<keyword evidence="3" id="KW-1185">Reference proteome</keyword>